<accession>A0A0G0NDV1</accession>
<reference evidence="1 2" key="1">
    <citation type="journal article" date="2015" name="Nature">
        <title>rRNA introns, odd ribosomes, and small enigmatic genomes across a large radiation of phyla.</title>
        <authorList>
            <person name="Brown C.T."/>
            <person name="Hug L.A."/>
            <person name="Thomas B.C."/>
            <person name="Sharon I."/>
            <person name="Castelle C.J."/>
            <person name="Singh A."/>
            <person name="Wilkins M.J."/>
            <person name="Williams K.H."/>
            <person name="Banfield J.F."/>
        </authorList>
    </citation>
    <scope>NUCLEOTIDE SEQUENCE [LARGE SCALE GENOMIC DNA]</scope>
</reference>
<organism evidence="1 2">
    <name type="scientific">Candidatus Woesebacteria bacterium GW2011_GWA1_39_21b</name>
    <dbReference type="NCBI Taxonomy" id="1618551"/>
    <lineage>
        <taxon>Bacteria</taxon>
        <taxon>Candidatus Woeseibacteriota</taxon>
    </lineage>
</organism>
<dbReference type="Proteomes" id="UP000034690">
    <property type="component" value="Unassembled WGS sequence"/>
</dbReference>
<gene>
    <name evidence="1" type="ORF">UT40_C0012G0014</name>
</gene>
<comment type="caution">
    <text evidence="1">The sequence shown here is derived from an EMBL/GenBank/DDBJ whole genome shotgun (WGS) entry which is preliminary data.</text>
</comment>
<evidence type="ECO:0000313" key="2">
    <source>
        <dbReference type="Proteomes" id="UP000034690"/>
    </source>
</evidence>
<protein>
    <submittedName>
        <fullName evidence="1">Uncharacterized protein</fullName>
    </submittedName>
</protein>
<dbReference type="EMBL" id="LBWQ01000012">
    <property type="protein sequence ID" value="KKR13648.1"/>
    <property type="molecule type" value="Genomic_DNA"/>
</dbReference>
<evidence type="ECO:0000313" key="1">
    <source>
        <dbReference type="EMBL" id="KKR13648.1"/>
    </source>
</evidence>
<proteinExistence type="predicted"/>
<sequence length="219" mass="24164">MSENDVETKTFGAIANHLTNEGLRKAVSTAVEGLPSINLHQELETISHCIERANKLISKQKDADLAGIRNTQTILNQHGLNQIPNPLEPANNPRPWLRSLVKTIEVGNNEVGTTYRSPEKINEGDPLSIFRWYLYDGVGRMVAIHLGISNSDKGQERDGDWIACAITEAAVNLAEKGDPNAQEVVKNMLDMGFIAKGWLLTDQLVERAEILKSRGIKSS</sequence>
<dbReference type="AlphaFoldDB" id="A0A0G0NDV1"/>
<name>A0A0G0NDV1_9BACT</name>